<feature type="compositionally biased region" description="Basic and acidic residues" evidence="18">
    <location>
        <begin position="216"/>
        <end position="241"/>
    </location>
</feature>
<dbReference type="GO" id="GO:0006457">
    <property type="term" value="P:protein folding"/>
    <property type="evidence" value="ECO:0007669"/>
    <property type="project" value="InterPro"/>
</dbReference>
<evidence type="ECO:0000256" key="13">
    <source>
        <dbReference type="ARBA" id="ARBA00023180"/>
    </source>
</evidence>
<feature type="region of interest" description="Disordered" evidence="18">
    <location>
        <begin position="275"/>
        <end position="296"/>
    </location>
</feature>
<dbReference type="Pfam" id="PF00262">
    <property type="entry name" value="Calreticulin"/>
    <property type="match status" value="1"/>
</dbReference>
<dbReference type="PROSITE" id="PS00805">
    <property type="entry name" value="CALRETICULIN_REPEAT"/>
    <property type="match status" value="1"/>
</dbReference>
<dbReference type="PANTHER" id="PTHR11073:SF1">
    <property type="entry name" value="CALNEXIN 14D-RELATED"/>
    <property type="match status" value="1"/>
</dbReference>
<comment type="caution">
    <text evidence="19">The sequence shown here is derived from an EMBL/GenBank/DDBJ whole genome shotgun (WGS) entry which is preliminary data.</text>
</comment>
<dbReference type="GO" id="GO:0030246">
    <property type="term" value="F:carbohydrate binding"/>
    <property type="evidence" value="ECO:0007669"/>
    <property type="project" value="UniProtKB-KW"/>
</dbReference>
<keyword evidence="6" id="KW-0430">Lectin</keyword>
<dbReference type="FunFam" id="2.60.120.200:FF:000048">
    <property type="entry name" value="Calnexin homolog"/>
    <property type="match status" value="1"/>
</dbReference>
<evidence type="ECO:0000256" key="11">
    <source>
        <dbReference type="ARBA" id="ARBA00023136"/>
    </source>
</evidence>
<keyword evidence="10 17" id="KW-1133">Transmembrane helix</keyword>
<dbReference type="PANTHER" id="PTHR11073">
    <property type="entry name" value="CALRETICULIN AND CALNEXIN"/>
    <property type="match status" value="1"/>
</dbReference>
<evidence type="ECO:0000256" key="5">
    <source>
        <dbReference type="ARBA" id="ARBA00022729"/>
    </source>
</evidence>
<dbReference type="EMBL" id="CM035443">
    <property type="protein sequence ID" value="KAH7278295.1"/>
    <property type="molecule type" value="Genomic_DNA"/>
</dbReference>
<evidence type="ECO:0000256" key="16">
    <source>
        <dbReference type="PIRSR" id="PIRSR601580-3"/>
    </source>
</evidence>
<feature type="signal peptide" evidence="17">
    <location>
        <begin position="1"/>
        <end position="19"/>
    </location>
</feature>
<dbReference type="PRINTS" id="PR00626">
    <property type="entry name" value="CALRETICULIN"/>
</dbReference>
<comment type="similarity">
    <text evidence="2 17">Belongs to the calreticulin family.</text>
</comment>
<keyword evidence="3 17" id="KW-0812">Transmembrane</keyword>
<dbReference type="SUPFAM" id="SSF49899">
    <property type="entry name" value="Concanavalin A-like lectins/glucanases"/>
    <property type="match status" value="1"/>
</dbReference>
<keyword evidence="8 17" id="KW-0256">Endoplasmic reticulum</keyword>
<proteinExistence type="inferred from homology"/>
<feature type="chain" id="PRO_5035969923" description="Calnexin" evidence="17">
    <location>
        <begin position="20"/>
        <end position="518"/>
    </location>
</feature>
<dbReference type="InterPro" id="IPR001580">
    <property type="entry name" value="Calret/calnex"/>
</dbReference>
<evidence type="ECO:0000256" key="12">
    <source>
        <dbReference type="ARBA" id="ARBA00023157"/>
    </source>
</evidence>
<organism evidence="19 20">
    <name type="scientific">Ceratopteris richardii</name>
    <name type="common">Triangle waterfern</name>
    <dbReference type="NCBI Taxonomy" id="49495"/>
    <lineage>
        <taxon>Eukaryota</taxon>
        <taxon>Viridiplantae</taxon>
        <taxon>Streptophyta</taxon>
        <taxon>Embryophyta</taxon>
        <taxon>Tracheophyta</taxon>
        <taxon>Polypodiopsida</taxon>
        <taxon>Polypodiidae</taxon>
        <taxon>Polypodiales</taxon>
        <taxon>Pteridineae</taxon>
        <taxon>Pteridaceae</taxon>
        <taxon>Parkerioideae</taxon>
        <taxon>Ceratopteris</taxon>
    </lineage>
</organism>
<keyword evidence="5 17" id="KW-0732">Signal</keyword>
<dbReference type="InterPro" id="IPR018124">
    <property type="entry name" value="Calret/calnex_CS"/>
</dbReference>
<evidence type="ECO:0000256" key="8">
    <source>
        <dbReference type="ARBA" id="ARBA00022824"/>
    </source>
</evidence>
<evidence type="ECO:0000256" key="7">
    <source>
        <dbReference type="ARBA" id="ARBA00022737"/>
    </source>
</evidence>
<gene>
    <name evidence="19" type="ORF">KP509_38G034600</name>
</gene>
<evidence type="ECO:0000256" key="3">
    <source>
        <dbReference type="ARBA" id="ARBA00022692"/>
    </source>
</evidence>
<evidence type="ECO:0000256" key="6">
    <source>
        <dbReference type="ARBA" id="ARBA00022734"/>
    </source>
</evidence>
<dbReference type="GO" id="GO:0005509">
    <property type="term" value="F:calcium ion binding"/>
    <property type="evidence" value="ECO:0007669"/>
    <property type="project" value="InterPro"/>
</dbReference>
<keyword evidence="14 17" id="KW-0143">Chaperone</keyword>
<dbReference type="OrthoDB" id="1938156at2759"/>
<evidence type="ECO:0000313" key="19">
    <source>
        <dbReference type="EMBL" id="KAH7278295.1"/>
    </source>
</evidence>
<dbReference type="GO" id="GO:0051082">
    <property type="term" value="F:unfolded protein binding"/>
    <property type="evidence" value="ECO:0007669"/>
    <property type="project" value="InterPro"/>
</dbReference>
<evidence type="ECO:0000256" key="17">
    <source>
        <dbReference type="RuleBase" id="RU362126"/>
    </source>
</evidence>
<evidence type="ECO:0000256" key="4">
    <source>
        <dbReference type="ARBA" id="ARBA00022723"/>
    </source>
</evidence>
<sequence>MNRTGFFVLLACHLVACLAEPQIFYESFEESWEGRWLPSEKEDYQGVWKHEKSEGHNNYGLLASEKAKKYGIATTLPKVVHFEDKPVVLQYELRLQNGIECGGSYLKFLQVQEDGWTPEQLDNESPYSIMFGPDKCGATNKVHFIFRHKHPKTGLYKEHHLKFPPAIMNDKLTHVYTAVIHPNNKVSILIDGEEKKSADLLSDDFEPPVLPPQTIKDPEDKKPEDWDERAKIPDPDASKPEDWDEDAPYEIEDIEAEKPEGWLDDEPEEIDDEEAVKPEDWDDEEDGAWEVPKVPNPKCIDGPGCGEWKRPMKKNPAYKGKWYAAMIDNPAYKGIWKARDIPNPDYFHLVKPSLEPISAVGIEIWTMQDGILFDNILVTNDEELGKHYRDTEWKVKFDLEKAEQKKEEEKDVAAGSAALPKLQSHVFKFLRKVAYLPILASQREKIMDFIEKGEERPEVTLSVLGGACVLLLIVIFRFLCSGKKTSTKDDVGKAKKEDITPADDPIPDKGKGKEEENK</sequence>
<comment type="function">
    <text evidence="15">Calcium-binding protein that interacts with newly synthesized monoglucosylated glycoproteins in the endoplasmic reticulum. It may act in assisting protein assembly and/or in the retention within the ER of unassembled protein subunits. It seems to play a major role in the quality control apparatus of the ER by the retention of incorrectly folded proteins.</text>
</comment>
<dbReference type="SUPFAM" id="SSF63887">
    <property type="entry name" value="P-domain of calnexin/calreticulin"/>
    <property type="match status" value="1"/>
</dbReference>
<evidence type="ECO:0000256" key="10">
    <source>
        <dbReference type="ARBA" id="ARBA00022989"/>
    </source>
</evidence>
<reference evidence="19" key="1">
    <citation type="submission" date="2021-08" db="EMBL/GenBank/DDBJ databases">
        <title>WGS assembly of Ceratopteris richardii.</title>
        <authorList>
            <person name="Marchant D.B."/>
            <person name="Chen G."/>
            <person name="Jenkins J."/>
            <person name="Shu S."/>
            <person name="Leebens-Mack J."/>
            <person name="Grimwood J."/>
            <person name="Schmutz J."/>
            <person name="Soltis P."/>
            <person name="Soltis D."/>
            <person name="Chen Z.-H."/>
        </authorList>
    </citation>
    <scope>NUCLEOTIDE SEQUENCE</scope>
    <source>
        <strain evidence="19">Whitten #5841</strain>
        <tissue evidence="19">Leaf</tissue>
    </source>
</reference>
<dbReference type="Proteomes" id="UP000825935">
    <property type="component" value="Chromosome 38"/>
</dbReference>
<keyword evidence="13" id="KW-0325">Glycoprotein</keyword>
<feature type="transmembrane region" description="Helical" evidence="17">
    <location>
        <begin position="459"/>
        <end position="479"/>
    </location>
</feature>
<keyword evidence="20" id="KW-1185">Reference proteome</keyword>
<evidence type="ECO:0000256" key="1">
    <source>
        <dbReference type="ARBA" id="ARBA00004115"/>
    </source>
</evidence>
<evidence type="ECO:0000256" key="9">
    <source>
        <dbReference type="ARBA" id="ARBA00022837"/>
    </source>
</evidence>
<dbReference type="GO" id="GO:0005789">
    <property type="term" value="C:endoplasmic reticulum membrane"/>
    <property type="evidence" value="ECO:0007669"/>
    <property type="project" value="UniProtKB-SubCell"/>
</dbReference>
<evidence type="ECO:0008006" key="21">
    <source>
        <dbReference type="Google" id="ProtNLM"/>
    </source>
</evidence>
<dbReference type="InterPro" id="IPR013320">
    <property type="entry name" value="ConA-like_dom_sf"/>
</dbReference>
<feature type="compositionally biased region" description="Basic and acidic residues" evidence="18">
    <location>
        <begin position="506"/>
        <end position="518"/>
    </location>
</feature>
<feature type="compositionally biased region" description="Acidic residues" evidence="18">
    <location>
        <begin position="275"/>
        <end position="288"/>
    </location>
</feature>
<dbReference type="Gene3D" id="2.60.120.200">
    <property type="match status" value="1"/>
</dbReference>
<keyword evidence="12 16" id="KW-1015">Disulfide bond</keyword>
<comment type="subcellular location">
    <subcellularLocation>
        <location evidence="1">Endoplasmic reticulum membrane</location>
        <topology evidence="1">Single-pass type I membrane protein</topology>
    </subcellularLocation>
</comment>
<protein>
    <recommendedName>
        <fullName evidence="21">Calnexin</fullName>
    </recommendedName>
</protein>
<evidence type="ECO:0000313" key="20">
    <source>
        <dbReference type="Proteomes" id="UP000825935"/>
    </source>
</evidence>
<dbReference type="PROSITE" id="PS00804">
    <property type="entry name" value="CALRETICULIN_2"/>
    <property type="match status" value="1"/>
</dbReference>
<evidence type="ECO:0000256" key="14">
    <source>
        <dbReference type="ARBA" id="ARBA00023186"/>
    </source>
</evidence>
<accession>A0A8T2Q3P9</accession>
<keyword evidence="11 17" id="KW-0472">Membrane</keyword>
<feature type="region of interest" description="Disordered" evidence="18">
    <location>
        <begin position="202"/>
        <end position="244"/>
    </location>
</feature>
<dbReference type="FunFam" id="2.10.250.10:FF:000001">
    <property type="entry name" value="Calnexin homolog"/>
    <property type="match status" value="1"/>
</dbReference>
<dbReference type="Gene3D" id="2.10.250.10">
    <property type="entry name" value="Calreticulin/calnexin, P domain"/>
    <property type="match status" value="1"/>
</dbReference>
<feature type="compositionally biased region" description="Basic and acidic residues" evidence="18">
    <location>
        <begin position="486"/>
        <end position="499"/>
    </location>
</feature>
<dbReference type="GO" id="GO:0036503">
    <property type="term" value="P:ERAD pathway"/>
    <property type="evidence" value="ECO:0007669"/>
    <property type="project" value="TreeGrafter"/>
</dbReference>
<dbReference type="OMA" id="IWAVEES"/>
<name>A0A8T2Q3P9_CERRI</name>
<keyword evidence="4" id="KW-0479">Metal-binding</keyword>
<evidence type="ECO:0000256" key="2">
    <source>
        <dbReference type="ARBA" id="ARBA00010983"/>
    </source>
</evidence>
<feature type="region of interest" description="Disordered" evidence="18">
    <location>
        <begin position="485"/>
        <end position="518"/>
    </location>
</feature>
<dbReference type="InterPro" id="IPR009033">
    <property type="entry name" value="Calreticulin/calnexin_P_dom_sf"/>
</dbReference>
<keyword evidence="7" id="KW-0677">Repeat</keyword>
<dbReference type="AlphaFoldDB" id="A0A8T2Q3P9"/>
<evidence type="ECO:0000256" key="18">
    <source>
        <dbReference type="SAM" id="MobiDB-lite"/>
    </source>
</evidence>
<evidence type="ECO:0000256" key="15">
    <source>
        <dbReference type="ARBA" id="ARBA00037525"/>
    </source>
</evidence>
<keyword evidence="9" id="KW-0106">Calcium</keyword>
<feature type="disulfide bond" evidence="16">
    <location>
        <begin position="101"/>
        <end position="136"/>
    </location>
</feature>